<name>A0A840QTD9_9BACI</name>
<dbReference type="AlphaFoldDB" id="A0A840QTD9"/>
<dbReference type="Gene3D" id="1.10.287.880">
    <property type="entry name" value="Hypothetical protein YfhH domain"/>
    <property type="match status" value="1"/>
</dbReference>
<accession>A0A840QTD9</accession>
<sequence length="100" mass="11465">MEKRYSDMTVEELQQEISTLTEKAQKAEQMGIVNEYAVHMRKIAVAKSYMLDPNQFKSGETYTLAEENDTFTISYMNGVFAWGYRNDDSSLEAVPISVLH</sequence>
<gene>
    <name evidence="1" type="ORF">HNQ41_002851</name>
</gene>
<reference evidence="1 2" key="1">
    <citation type="submission" date="2020-08" db="EMBL/GenBank/DDBJ databases">
        <title>Genomic Encyclopedia of Type Strains, Phase IV (KMG-IV): sequencing the most valuable type-strain genomes for metagenomic binning, comparative biology and taxonomic classification.</title>
        <authorList>
            <person name="Goeker M."/>
        </authorList>
    </citation>
    <scope>NUCLEOTIDE SEQUENCE [LARGE SCALE GENOMIC DNA]</scope>
    <source>
        <strain evidence="1 2">DSM 24696</strain>
    </source>
</reference>
<proteinExistence type="predicted"/>
<dbReference type="InterPro" id="IPR014938">
    <property type="entry name" value="YfhH-like"/>
</dbReference>
<evidence type="ECO:0000313" key="2">
    <source>
        <dbReference type="Proteomes" id="UP000551878"/>
    </source>
</evidence>
<organism evidence="1 2">
    <name type="scientific">Texcoconibacillus texcoconensis</name>
    <dbReference type="NCBI Taxonomy" id="1095777"/>
    <lineage>
        <taxon>Bacteria</taxon>
        <taxon>Bacillati</taxon>
        <taxon>Bacillota</taxon>
        <taxon>Bacilli</taxon>
        <taxon>Bacillales</taxon>
        <taxon>Bacillaceae</taxon>
        <taxon>Texcoconibacillus</taxon>
    </lineage>
</organism>
<protein>
    <submittedName>
        <fullName evidence="1">Uncharacterized protein YjaZ</fullName>
    </submittedName>
</protein>
<comment type="caution">
    <text evidence="1">The sequence shown here is derived from an EMBL/GenBank/DDBJ whole genome shotgun (WGS) entry which is preliminary data.</text>
</comment>
<keyword evidence="2" id="KW-1185">Reference proteome</keyword>
<evidence type="ECO:0000313" key="1">
    <source>
        <dbReference type="EMBL" id="MBB5174634.1"/>
    </source>
</evidence>
<dbReference type="Pfam" id="PF08838">
    <property type="entry name" value="DUF1811"/>
    <property type="match status" value="1"/>
</dbReference>
<dbReference type="SUPFAM" id="SSF101697">
    <property type="entry name" value="Hypothetical protein YfhH"/>
    <property type="match status" value="1"/>
</dbReference>
<dbReference type="RefSeq" id="WP_184665046.1">
    <property type="nucleotide sequence ID" value="NZ_JACHHB010000015.1"/>
</dbReference>
<dbReference type="Gene3D" id="2.30.30.340">
    <property type="entry name" value="Hypothetical protein YfhH like domains"/>
    <property type="match status" value="1"/>
</dbReference>
<dbReference type="EMBL" id="JACHHB010000015">
    <property type="protein sequence ID" value="MBB5174634.1"/>
    <property type="molecule type" value="Genomic_DNA"/>
</dbReference>
<dbReference type="Proteomes" id="UP000551878">
    <property type="component" value="Unassembled WGS sequence"/>
</dbReference>
<dbReference type="InterPro" id="IPR036289">
    <property type="entry name" value="YfhH"/>
</dbReference>